<reference evidence="5 6" key="1">
    <citation type="submission" date="2021-10" db="EMBL/GenBank/DDBJ databases">
        <title>Lutispora strain m25 sp. nov., a thermophilic, non-spore-forming bacterium isolated from a lab-scale methanogenic bioreactor digesting anaerobic sludge.</title>
        <authorList>
            <person name="El Houari A."/>
            <person name="Mcdonald J."/>
        </authorList>
    </citation>
    <scope>NUCLEOTIDE SEQUENCE [LARGE SCALE GENOMIC DNA]</scope>
    <source>
        <strain evidence="6">m25</strain>
    </source>
</reference>
<gene>
    <name evidence="5" type="ORF">LJD61_05125</name>
</gene>
<keyword evidence="6" id="KW-1185">Reference proteome</keyword>
<dbReference type="SUPFAM" id="SSF53850">
    <property type="entry name" value="Periplasmic binding protein-like II"/>
    <property type="match status" value="1"/>
</dbReference>
<evidence type="ECO:0000256" key="3">
    <source>
        <dbReference type="ARBA" id="ARBA00022729"/>
    </source>
</evidence>
<evidence type="ECO:0000256" key="1">
    <source>
        <dbReference type="ARBA" id="ARBA00005695"/>
    </source>
</evidence>
<dbReference type="EMBL" id="JAJEKE010000003">
    <property type="protein sequence ID" value="MCQ1528928.1"/>
    <property type="molecule type" value="Genomic_DNA"/>
</dbReference>
<dbReference type="Proteomes" id="UP001651880">
    <property type="component" value="Unassembled WGS sequence"/>
</dbReference>
<evidence type="ECO:0000259" key="4">
    <source>
        <dbReference type="Pfam" id="PF00496"/>
    </source>
</evidence>
<proteinExistence type="inferred from homology"/>
<dbReference type="RefSeq" id="WP_255226451.1">
    <property type="nucleotide sequence ID" value="NZ_JAJEKE010000003.1"/>
</dbReference>
<dbReference type="PANTHER" id="PTHR30290:SF9">
    <property type="entry name" value="OLIGOPEPTIDE-BINDING PROTEIN APPA"/>
    <property type="match status" value="1"/>
</dbReference>
<accession>A0ABT1NCD8</accession>
<dbReference type="InterPro" id="IPR039424">
    <property type="entry name" value="SBP_5"/>
</dbReference>
<keyword evidence="2" id="KW-0813">Transport</keyword>
<evidence type="ECO:0000256" key="2">
    <source>
        <dbReference type="ARBA" id="ARBA00022448"/>
    </source>
</evidence>
<name>A0ABT1NCD8_9FIRM</name>
<dbReference type="Gene3D" id="3.10.105.10">
    <property type="entry name" value="Dipeptide-binding Protein, Domain 3"/>
    <property type="match status" value="1"/>
</dbReference>
<evidence type="ECO:0000313" key="6">
    <source>
        <dbReference type="Proteomes" id="UP001651880"/>
    </source>
</evidence>
<dbReference type="PANTHER" id="PTHR30290">
    <property type="entry name" value="PERIPLASMIC BINDING COMPONENT OF ABC TRANSPORTER"/>
    <property type="match status" value="1"/>
</dbReference>
<keyword evidence="3" id="KW-0732">Signal</keyword>
<dbReference type="PIRSF" id="PIRSF002741">
    <property type="entry name" value="MppA"/>
    <property type="match status" value="1"/>
</dbReference>
<dbReference type="PROSITE" id="PS51257">
    <property type="entry name" value="PROKAR_LIPOPROTEIN"/>
    <property type="match status" value="1"/>
</dbReference>
<dbReference type="Pfam" id="PF00496">
    <property type="entry name" value="SBP_bac_5"/>
    <property type="match status" value="1"/>
</dbReference>
<dbReference type="Gene3D" id="3.40.190.10">
    <property type="entry name" value="Periplasmic binding protein-like II"/>
    <property type="match status" value="1"/>
</dbReference>
<sequence length="536" mass="60325">MAKRGISLLLVLMLVMSIVAVGCGKNEVPQSTNENVAKEPEKPSEPQYGGVMKIALENNVKNLDPLYIDSTTAEQVMCQVGETLIETNSDCSEYLPCLATSWEISEDGLEYKFKIRENVYFHEGKYQNGRLMTPEDVAYSINRSKGYFCNYLWMLDRMEVTGEDEATAYLTQRDATFLYQLSHSSTSIVPKEEVEGWGKDFTTHLVSTGPFVLKEHLTDQKSVLVRNEKYWGEKPYLDGIEFVIIPDQAQAINALRTGEIDLVFNVMGESTKLVKGDSNLTLMQSPAFRVRDVGFNMEDEILDDIRVRKALLMGTDYQQLAAGTYLYGEGIAACLPLPKKSWAYDEAFENLIPKFSPEEGKKLLAEAGYPNGFKVEVMCKGDAMSMRSLTILQQQWKQNLNVDLQINTVEATTYMDSLIKGTVQMWSGAQTSTSDPATSIGYQFNTAKLHSNYNAWCYSNPEVDKLITKGVEELDREKRIEIYKEIMEKTTPECVGIFFGNDNVSWGVSNKLHGVVQENKSVITISGNGINIWKEK</sequence>
<protein>
    <submittedName>
        <fullName evidence="5">ABC transporter substrate-binding protein</fullName>
    </submittedName>
</protein>
<feature type="domain" description="Solute-binding protein family 5" evidence="4">
    <location>
        <begin position="94"/>
        <end position="444"/>
    </location>
</feature>
<organism evidence="5 6">
    <name type="scientific">Lutispora saccharofermentans</name>
    <dbReference type="NCBI Taxonomy" id="3024236"/>
    <lineage>
        <taxon>Bacteria</taxon>
        <taxon>Bacillati</taxon>
        <taxon>Bacillota</taxon>
        <taxon>Clostridia</taxon>
        <taxon>Lutisporales</taxon>
        <taxon>Lutisporaceae</taxon>
        <taxon>Lutispora</taxon>
    </lineage>
</organism>
<dbReference type="InterPro" id="IPR030678">
    <property type="entry name" value="Peptide/Ni-bd"/>
</dbReference>
<comment type="caution">
    <text evidence="5">The sequence shown here is derived from an EMBL/GenBank/DDBJ whole genome shotgun (WGS) entry which is preliminary data.</text>
</comment>
<comment type="similarity">
    <text evidence="1">Belongs to the bacterial solute-binding protein 5 family.</text>
</comment>
<evidence type="ECO:0000313" key="5">
    <source>
        <dbReference type="EMBL" id="MCQ1528928.1"/>
    </source>
</evidence>
<dbReference type="InterPro" id="IPR000914">
    <property type="entry name" value="SBP_5_dom"/>
</dbReference>
<dbReference type="CDD" id="cd00995">
    <property type="entry name" value="PBP2_NikA_DppA_OppA_like"/>
    <property type="match status" value="1"/>
</dbReference>